<reference evidence="2 3" key="1">
    <citation type="submission" date="2020-01" db="EMBL/GenBank/DDBJ databases">
        <title>Aspergillus terreus IFO 6365 whole genome shotgun sequence.</title>
        <authorList>
            <person name="Kanamasa S."/>
            <person name="Takahashi H."/>
        </authorList>
    </citation>
    <scope>NUCLEOTIDE SEQUENCE [LARGE SCALE GENOMIC DNA]</scope>
    <source>
        <strain evidence="2 3">IFO 6365</strain>
    </source>
</reference>
<dbReference type="OrthoDB" id="4360026at2759"/>
<protein>
    <submittedName>
        <fullName evidence="2">Uncharacterized protein</fullName>
    </submittedName>
</protein>
<dbReference type="AlphaFoldDB" id="A0A5M3Z6L6"/>
<dbReference type="EMBL" id="BLJY01000007">
    <property type="protein sequence ID" value="GFF18044.1"/>
    <property type="molecule type" value="Genomic_DNA"/>
</dbReference>
<proteinExistence type="predicted"/>
<gene>
    <name evidence="2" type="ORF">ATEIFO6365_0007059300</name>
</gene>
<dbReference type="PROSITE" id="PS00018">
    <property type="entry name" value="EF_HAND_1"/>
    <property type="match status" value="1"/>
</dbReference>
<name>A0A5M3Z6L6_ASPTE</name>
<comment type="caution">
    <text evidence="2">The sequence shown here is derived from an EMBL/GenBank/DDBJ whole genome shotgun (WGS) entry which is preliminary data.</text>
</comment>
<evidence type="ECO:0000256" key="1">
    <source>
        <dbReference type="SAM" id="MobiDB-lite"/>
    </source>
</evidence>
<keyword evidence="3" id="KW-1185">Reference proteome</keyword>
<evidence type="ECO:0000313" key="3">
    <source>
        <dbReference type="Proteomes" id="UP000452235"/>
    </source>
</evidence>
<organism evidence="2 3">
    <name type="scientific">Aspergillus terreus</name>
    <dbReference type="NCBI Taxonomy" id="33178"/>
    <lineage>
        <taxon>Eukaryota</taxon>
        <taxon>Fungi</taxon>
        <taxon>Dikarya</taxon>
        <taxon>Ascomycota</taxon>
        <taxon>Pezizomycotina</taxon>
        <taxon>Eurotiomycetes</taxon>
        <taxon>Eurotiomycetidae</taxon>
        <taxon>Eurotiales</taxon>
        <taxon>Aspergillaceae</taxon>
        <taxon>Aspergillus</taxon>
        <taxon>Aspergillus subgen. Circumdati</taxon>
    </lineage>
</organism>
<dbReference type="InterPro" id="IPR018247">
    <property type="entry name" value="EF_Hand_1_Ca_BS"/>
</dbReference>
<dbReference type="VEuPathDB" id="FungiDB:ATEG_06212"/>
<dbReference type="Proteomes" id="UP000452235">
    <property type="component" value="Unassembled WGS sequence"/>
</dbReference>
<accession>A0A5M3Z6L6</accession>
<evidence type="ECO:0000313" key="2">
    <source>
        <dbReference type="EMBL" id="GFF18044.1"/>
    </source>
</evidence>
<feature type="compositionally biased region" description="Low complexity" evidence="1">
    <location>
        <begin position="7"/>
        <end position="20"/>
    </location>
</feature>
<feature type="region of interest" description="Disordered" evidence="1">
    <location>
        <begin position="1"/>
        <end position="20"/>
    </location>
</feature>
<sequence>MSDSESEASSSSSQQSTAATNEQLYDYDQCIAALEGRSVPNDLTSAAARCAVIRGLRCSYDFAMNQSIIDLCASFRYPEFIRARNARLIMSNIVPVGLEAPEAQPYCIWNPDFASEHTYRQVAQQYPSMRYQVGRACAAAGYFNLYRELDLLPDVSIAEEAREGNTEGGEQIYQLIMSSPVRYAVMDDFARSINLDSPPWPAFLNGETHVRWKLQWRYTLSEDATEEFGPEEIDIEEDRYMGLEVDEPDESRYDELTPQEAALLWEPLPLDIPTLKTDLLRQMAAFEGSVDRYARLINRRSRKGINSLEILCVVRGIYHHTMFARWWQHQLDTDAFQGRITDGERVEIQTAINARRIMINDIGTFTEDTPCKPWLIWYPLKPESVALSRLAKRCPSMHVQIAIAAIYCNYKSLYEWLNIRPSIGPMEAAEKVGNPFYKEDLEKRAAELGITDLWEEGPWIEQFDERHGTLSPNLEPTGRGIWTRLRSELMDPLGGGYYRKNFAYGGYFERYVWLSFETIRKMEVAGYIGGEGQGFLNNSDTHWFLTHEITKDKDGNDVIEGSDIED</sequence>